<evidence type="ECO:0000256" key="6">
    <source>
        <dbReference type="ARBA" id="ARBA00022617"/>
    </source>
</evidence>
<feature type="binding site" description="axial binding residue" evidence="14">
    <location>
        <position position="448"/>
    </location>
    <ligand>
        <name>heme</name>
        <dbReference type="ChEBI" id="CHEBI:30413"/>
    </ligand>
    <ligandPart>
        <name>Fe</name>
        <dbReference type="ChEBI" id="CHEBI:18248"/>
    </ligandPart>
</feature>
<comment type="similarity">
    <text evidence="5 15">Belongs to the cytochrome P450 family.</text>
</comment>
<dbReference type="Pfam" id="PF00067">
    <property type="entry name" value="p450"/>
    <property type="match status" value="1"/>
</dbReference>
<dbReference type="PANTHER" id="PTHR24300">
    <property type="entry name" value="CYTOCHROME P450 508A4-RELATED"/>
    <property type="match status" value="1"/>
</dbReference>
<keyword evidence="8" id="KW-0256">Endoplasmic reticulum</keyword>
<evidence type="ECO:0000256" key="8">
    <source>
        <dbReference type="ARBA" id="ARBA00022824"/>
    </source>
</evidence>
<evidence type="ECO:0000256" key="11">
    <source>
        <dbReference type="ARBA" id="ARBA00023004"/>
    </source>
</evidence>
<dbReference type="PANTHER" id="PTHR24300:SF376">
    <property type="entry name" value="CYTOCHROME P450 15A1"/>
    <property type="match status" value="1"/>
</dbReference>
<dbReference type="GO" id="GO:0008395">
    <property type="term" value="F:steroid hydroxylase activity"/>
    <property type="evidence" value="ECO:0007669"/>
    <property type="project" value="TreeGrafter"/>
</dbReference>
<protein>
    <recommendedName>
        <fullName evidence="18">Methyl farnesoate epoxidase</fullName>
    </recommendedName>
</protein>
<evidence type="ECO:0000256" key="9">
    <source>
        <dbReference type="ARBA" id="ARBA00022848"/>
    </source>
</evidence>
<dbReference type="STRING" id="166423.A0A0M8ZTV4"/>
<evidence type="ECO:0000256" key="3">
    <source>
        <dbReference type="ARBA" id="ARBA00004174"/>
    </source>
</evidence>
<reference evidence="16 17" key="1">
    <citation type="submission" date="2015-07" db="EMBL/GenBank/DDBJ databases">
        <title>The genome of Melipona quadrifasciata.</title>
        <authorList>
            <person name="Pan H."/>
            <person name="Kapheim K."/>
        </authorList>
    </citation>
    <scope>NUCLEOTIDE SEQUENCE [LARGE SCALE GENOMIC DNA]</scope>
    <source>
        <strain evidence="16">0111107301</strain>
        <tissue evidence="16">Whole body</tissue>
    </source>
</reference>
<keyword evidence="12 15" id="KW-0503">Monooxygenase</keyword>
<dbReference type="Proteomes" id="UP000053105">
    <property type="component" value="Unassembled WGS sequence"/>
</dbReference>
<evidence type="ECO:0000256" key="14">
    <source>
        <dbReference type="PIRSR" id="PIRSR602401-1"/>
    </source>
</evidence>
<evidence type="ECO:0000313" key="16">
    <source>
        <dbReference type="EMBL" id="KOX69409.1"/>
    </source>
</evidence>
<evidence type="ECO:0000313" key="17">
    <source>
        <dbReference type="Proteomes" id="UP000053105"/>
    </source>
</evidence>
<dbReference type="InterPro" id="IPR017972">
    <property type="entry name" value="Cyt_P450_CS"/>
</dbReference>
<dbReference type="InterPro" id="IPR002401">
    <property type="entry name" value="Cyt_P450_E_grp-I"/>
</dbReference>
<accession>A0A0M8ZTV4</accession>
<keyword evidence="13" id="KW-0472">Membrane</keyword>
<evidence type="ECO:0000256" key="12">
    <source>
        <dbReference type="ARBA" id="ARBA00023033"/>
    </source>
</evidence>
<dbReference type="PROSITE" id="PS00086">
    <property type="entry name" value="CYTOCHROME_P450"/>
    <property type="match status" value="1"/>
</dbReference>
<dbReference type="EMBL" id="KQ435891">
    <property type="protein sequence ID" value="KOX69409.1"/>
    <property type="molecule type" value="Genomic_DNA"/>
</dbReference>
<dbReference type="GO" id="GO:0006805">
    <property type="term" value="P:xenobiotic metabolic process"/>
    <property type="evidence" value="ECO:0007669"/>
    <property type="project" value="TreeGrafter"/>
</dbReference>
<dbReference type="GO" id="GO:0006082">
    <property type="term" value="P:organic acid metabolic process"/>
    <property type="evidence" value="ECO:0007669"/>
    <property type="project" value="TreeGrafter"/>
</dbReference>
<evidence type="ECO:0000256" key="2">
    <source>
        <dbReference type="ARBA" id="ARBA00003690"/>
    </source>
</evidence>
<dbReference type="FunFam" id="1.10.630.10:FF:000238">
    <property type="entry name" value="Cytochrome P450 2A6"/>
    <property type="match status" value="1"/>
</dbReference>
<dbReference type="GO" id="GO:0005789">
    <property type="term" value="C:endoplasmic reticulum membrane"/>
    <property type="evidence" value="ECO:0007669"/>
    <property type="project" value="UniProtKB-SubCell"/>
</dbReference>
<gene>
    <name evidence="16" type="ORF">WN51_05572</name>
</gene>
<dbReference type="OrthoDB" id="1055148at2759"/>
<comment type="subcellular location">
    <subcellularLocation>
        <location evidence="4">Endoplasmic reticulum membrane</location>
        <topology evidence="4">Peripheral membrane protein</topology>
    </subcellularLocation>
    <subcellularLocation>
        <location evidence="3">Microsome membrane</location>
        <topology evidence="3">Peripheral membrane protein</topology>
    </subcellularLocation>
</comment>
<organism evidence="16 17">
    <name type="scientific">Melipona quadrifasciata</name>
    <dbReference type="NCBI Taxonomy" id="166423"/>
    <lineage>
        <taxon>Eukaryota</taxon>
        <taxon>Metazoa</taxon>
        <taxon>Ecdysozoa</taxon>
        <taxon>Arthropoda</taxon>
        <taxon>Hexapoda</taxon>
        <taxon>Insecta</taxon>
        <taxon>Pterygota</taxon>
        <taxon>Neoptera</taxon>
        <taxon>Endopterygota</taxon>
        <taxon>Hymenoptera</taxon>
        <taxon>Apocrita</taxon>
        <taxon>Aculeata</taxon>
        <taxon>Apoidea</taxon>
        <taxon>Anthophila</taxon>
        <taxon>Apidae</taxon>
        <taxon>Melipona</taxon>
    </lineage>
</organism>
<dbReference type="InterPro" id="IPR050182">
    <property type="entry name" value="Cytochrome_P450_fam2"/>
</dbReference>
<dbReference type="AlphaFoldDB" id="A0A0M8ZTV4"/>
<comment type="cofactor">
    <cofactor evidence="1 14">
        <name>heme</name>
        <dbReference type="ChEBI" id="CHEBI:30413"/>
    </cofactor>
</comment>
<evidence type="ECO:0008006" key="18">
    <source>
        <dbReference type="Google" id="ProtNLM"/>
    </source>
</evidence>
<keyword evidence="11 14" id="KW-0408">Iron</keyword>
<evidence type="ECO:0000256" key="13">
    <source>
        <dbReference type="ARBA" id="ARBA00023136"/>
    </source>
</evidence>
<keyword evidence="17" id="KW-1185">Reference proteome</keyword>
<dbReference type="InterPro" id="IPR036396">
    <property type="entry name" value="Cyt_P450_sf"/>
</dbReference>
<dbReference type="Gene3D" id="1.10.630.10">
    <property type="entry name" value="Cytochrome P450"/>
    <property type="match status" value="1"/>
</dbReference>
<dbReference type="GO" id="GO:0016712">
    <property type="term" value="F:oxidoreductase activity, acting on paired donors, with incorporation or reduction of molecular oxygen, reduced flavin or flavoprotein as one donor, and incorporation of one atom of oxygen"/>
    <property type="evidence" value="ECO:0007669"/>
    <property type="project" value="TreeGrafter"/>
</dbReference>
<dbReference type="PRINTS" id="PR00385">
    <property type="entry name" value="P450"/>
</dbReference>
<keyword evidence="7 14" id="KW-0479">Metal-binding</keyword>
<evidence type="ECO:0000256" key="1">
    <source>
        <dbReference type="ARBA" id="ARBA00001971"/>
    </source>
</evidence>
<name>A0A0M8ZTV4_9HYME</name>
<dbReference type="InterPro" id="IPR001128">
    <property type="entry name" value="Cyt_P450"/>
</dbReference>
<evidence type="ECO:0000256" key="7">
    <source>
        <dbReference type="ARBA" id="ARBA00022723"/>
    </source>
</evidence>
<keyword evidence="6 14" id="KW-0349">Heme</keyword>
<dbReference type="PRINTS" id="PR00463">
    <property type="entry name" value="EP450I"/>
</dbReference>
<evidence type="ECO:0000256" key="15">
    <source>
        <dbReference type="RuleBase" id="RU000461"/>
    </source>
</evidence>
<sequence>MLYVIISFLFVLFSIFCVYDCIKPHNFPPVLFNVRAGPKWLPVIGCFFTFWRLKLKHKYIYLAFQNLTKTYGPILGLKLGNQKVVMISTHDLVKKVLLQQEFNGRPDGFFFRVRAFGKRKGILFTDGSTWSQCRRFTMRHLRNFGLGQSIMEKQLIVEAENLTNYLRHISAKGPVSMHTVFDIAVLNSLWCMFAGHRFDYGNEKLVEILETVHDAFRLMDTMGGIVSQMPFLRFVIPELSGYNELMRILQKLWSFLDEEINIHEKQLPENQPQDLIDAFLLEIKNTERKLINNTPFVVKQQFNCLKGENLLILCLDLFLAGSKTTTDTLTTIFLFLSLHSEWIKVLQEELDNVVGRSRSPILEDYSSLPLMESFLAEVQRFLILAPLGVPHKTMKNDTIILLDLHSVSNDPAYWDHPEKFQPQRFLDANGRFCQNNANIPFGLGKRRCPGEMLARTSLFLFFAYVIHYFDIEISPKHGEPDPNGHDGFTISPKPYYLKLTARSDINCTAT</sequence>
<proteinExistence type="inferred from homology"/>
<evidence type="ECO:0000256" key="5">
    <source>
        <dbReference type="ARBA" id="ARBA00010617"/>
    </source>
</evidence>
<dbReference type="SUPFAM" id="SSF48264">
    <property type="entry name" value="Cytochrome P450"/>
    <property type="match status" value="1"/>
</dbReference>
<dbReference type="GO" id="GO:0020037">
    <property type="term" value="F:heme binding"/>
    <property type="evidence" value="ECO:0007669"/>
    <property type="project" value="InterPro"/>
</dbReference>
<evidence type="ECO:0000256" key="10">
    <source>
        <dbReference type="ARBA" id="ARBA00023002"/>
    </source>
</evidence>
<dbReference type="GO" id="GO:0005506">
    <property type="term" value="F:iron ion binding"/>
    <property type="evidence" value="ECO:0007669"/>
    <property type="project" value="InterPro"/>
</dbReference>
<keyword evidence="10 15" id="KW-0560">Oxidoreductase</keyword>
<evidence type="ECO:0000256" key="4">
    <source>
        <dbReference type="ARBA" id="ARBA00004406"/>
    </source>
</evidence>
<comment type="function">
    <text evidence="2">May be involved in the metabolism of insect hormones and in the breakdown of synthetic insecticides.</text>
</comment>
<keyword evidence="9" id="KW-0492">Microsome</keyword>